<evidence type="ECO:0008006" key="3">
    <source>
        <dbReference type="Google" id="ProtNLM"/>
    </source>
</evidence>
<organism evidence="1 2">
    <name type="scientific">Caldicellulosiruptor naganoensis</name>
    <dbReference type="NCBI Taxonomy" id="29324"/>
    <lineage>
        <taxon>Bacteria</taxon>
        <taxon>Bacillati</taxon>
        <taxon>Bacillota</taxon>
        <taxon>Bacillota incertae sedis</taxon>
        <taxon>Caldicellulosiruptorales</taxon>
        <taxon>Caldicellulosiruptoraceae</taxon>
        <taxon>Caldicellulosiruptor</taxon>
    </lineage>
</organism>
<accession>A0ABY7BG87</accession>
<protein>
    <recommendedName>
        <fullName evidence="3">DUF2993 domain-containing protein</fullName>
    </recommendedName>
</protein>
<gene>
    <name evidence="1" type="ORF">OTJ99_000013</name>
</gene>
<dbReference type="RefSeq" id="WP_235374892.1">
    <property type="nucleotide sequence ID" value="NZ_CP113864.1"/>
</dbReference>
<sequence>MKEARAANIYGDLHMAALFLLQFRKNLDFKYTPIGYINIEGKFTQKILTKEREDYFMGKISTSVEEIVFILSKNTSFPDLVKEIDVVNNEINVKIKPVNIFPELVLKFSIVSEGKIIKILFDPSKSIIIYGFLFGKFKKSQIEGVNLFKDRLEIDIEKIIFQNLKGLKVKNVMVTNTGDIKIEFFTEKGDL</sequence>
<keyword evidence="2" id="KW-1185">Reference proteome</keyword>
<name>A0ABY7BG87_9FIRM</name>
<dbReference type="EMBL" id="CP113864">
    <property type="protein sequence ID" value="WAM31589.1"/>
    <property type="molecule type" value="Genomic_DNA"/>
</dbReference>
<proteinExistence type="predicted"/>
<dbReference type="Proteomes" id="UP001164745">
    <property type="component" value="Chromosome"/>
</dbReference>
<evidence type="ECO:0000313" key="1">
    <source>
        <dbReference type="EMBL" id="WAM31589.1"/>
    </source>
</evidence>
<evidence type="ECO:0000313" key="2">
    <source>
        <dbReference type="Proteomes" id="UP001164745"/>
    </source>
</evidence>
<reference evidence="1" key="1">
    <citation type="submission" date="2022-12" db="EMBL/GenBank/DDBJ databases">
        <authorList>
            <person name="Bing R.G."/>
            <person name="Willard D.J."/>
            <person name="Manesh M.J.H."/>
            <person name="Laemthong T."/>
            <person name="Crosby J.R."/>
            <person name="Kelly R.M."/>
        </authorList>
    </citation>
    <scope>NUCLEOTIDE SEQUENCE</scope>
    <source>
        <strain evidence="1">DSM 8991</strain>
    </source>
</reference>